<organism evidence="3 4">
    <name type="scientific">Ileibacterium valens</name>
    <dbReference type="NCBI Taxonomy" id="1862668"/>
    <lineage>
        <taxon>Bacteria</taxon>
        <taxon>Bacillati</taxon>
        <taxon>Bacillota</taxon>
        <taxon>Erysipelotrichia</taxon>
        <taxon>Erysipelotrichales</taxon>
        <taxon>Erysipelotrichaceae</taxon>
        <taxon>Ileibacterium</taxon>
    </lineage>
</organism>
<reference evidence="3 4" key="1">
    <citation type="submission" date="2016-11" db="EMBL/GenBank/DDBJ databases">
        <title>Description of two novel members of the family Erysipelotrichaceae: Ileibacterium lipovorans gen. nov., sp. nov. and Dubosiella newyorkensis, gen. nov., sp. nov.</title>
        <authorList>
            <person name="Cox L.M."/>
            <person name="Sohn J."/>
            <person name="Tyrrell K.L."/>
            <person name="Citron D.M."/>
            <person name="Lawson P.A."/>
            <person name="Patel N.B."/>
            <person name="Iizumi T."/>
            <person name="Perez-Perez G.I."/>
            <person name="Goldstein E.J."/>
            <person name="Blaser M.J."/>
        </authorList>
    </citation>
    <scope>NUCLEOTIDE SEQUENCE [LARGE SCALE GENOMIC DNA]</scope>
    <source>
        <strain evidence="3 4">NYU-BL-A3</strain>
    </source>
</reference>
<dbReference type="Proteomes" id="UP000186341">
    <property type="component" value="Unassembled WGS sequence"/>
</dbReference>
<dbReference type="RefSeq" id="WP_075820324.1">
    <property type="nucleotide sequence ID" value="NZ_CAJUTZ010000140.1"/>
</dbReference>
<dbReference type="GeneID" id="82203281"/>
<dbReference type="Pfam" id="PF02541">
    <property type="entry name" value="Ppx-GppA"/>
    <property type="match status" value="1"/>
</dbReference>
<dbReference type="GO" id="GO:0006357">
    <property type="term" value="P:regulation of transcription by RNA polymerase II"/>
    <property type="evidence" value="ECO:0007669"/>
    <property type="project" value="TreeGrafter"/>
</dbReference>
<evidence type="ECO:0000259" key="2">
    <source>
        <dbReference type="Pfam" id="PF02541"/>
    </source>
</evidence>
<dbReference type="InterPro" id="IPR003695">
    <property type="entry name" value="Ppx_GppA_N"/>
</dbReference>
<dbReference type="InterPro" id="IPR043129">
    <property type="entry name" value="ATPase_NBD"/>
</dbReference>
<gene>
    <name evidence="3" type="ORF">BO222_08905</name>
</gene>
<proteinExistence type="inferred from homology"/>
<dbReference type="EMBL" id="MPJW01000176">
    <property type="protein sequence ID" value="OLU38139.1"/>
    <property type="molecule type" value="Genomic_DNA"/>
</dbReference>
<sequence>MAFTFGIIDIGSNTIRMNIYSIDRSEFSQVMSTKASAGLVSYIHNHQMNQEGINKLIETLTEFKKMLNVLSVSEFAVFATASLRNVKNLEDILDVVREKTGIEIDLLSGAEEGRLSFNGAIHDLDGSEGLYIDTGGGSTEIVLFYDNQIVSVSSMPIGSLNLYNRYVREIIPTAAEIKTIRKKIKEELLAIEPEQALEVDSLAVTGGSMRTIREILIKLKWIRPDQHTFSPKLLSDLVDYLVENDSRAIKLLLQNKPDRVHTVCTGLLIIEGVAKFANAKVIEVSFSGLREGYLLEKVINTKKQN</sequence>
<dbReference type="OrthoDB" id="9807195at2"/>
<dbReference type="InterPro" id="IPR050273">
    <property type="entry name" value="GppA/Ppx_hydrolase"/>
</dbReference>
<dbReference type="Gene3D" id="3.30.420.150">
    <property type="entry name" value="Exopolyphosphatase. Domain 2"/>
    <property type="match status" value="1"/>
</dbReference>
<evidence type="ECO:0000256" key="1">
    <source>
        <dbReference type="ARBA" id="ARBA00007125"/>
    </source>
</evidence>
<accession>A0A1U7NEN8</accession>
<dbReference type="SUPFAM" id="SSF53067">
    <property type="entry name" value="Actin-like ATPase domain"/>
    <property type="match status" value="2"/>
</dbReference>
<comment type="caution">
    <text evidence="3">The sequence shown here is derived from an EMBL/GenBank/DDBJ whole genome shotgun (WGS) entry which is preliminary data.</text>
</comment>
<protein>
    <recommendedName>
        <fullName evidence="2">Ppx/GppA phosphatase N-terminal domain-containing protein</fullName>
    </recommendedName>
</protein>
<dbReference type="PANTHER" id="PTHR30005">
    <property type="entry name" value="EXOPOLYPHOSPHATASE"/>
    <property type="match status" value="1"/>
</dbReference>
<name>A0A1U7NEN8_9FIRM</name>
<comment type="similarity">
    <text evidence="1">Belongs to the GppA/Ppx family.</text>
</comment>
<evidence type="ECO:0000313" key="3">
    <source>
        <dbReference type="EMBL" id="OLU38139.1"/>
    </source>
</evidence>
<dbReference type="AlphaFoldDB" id="A0A1U7NEN8"/>
<evidence type="ECO:0000313" key="4">
    <source>
        <dbReference type="Proteomes" id="UP000186341"/>
    </source>
</evidence>
<dbReference type="CDD" id="cd24052">
    <property type="entry name" value="ASKHA_NBD_HpPPX-GppA-like"/>
    <property type="match status" value="1"/>
</dbReference>
<dbReference type="PANTHER" id="PTHR30005:SF0">
    <property type="entry name" value="RETROGRADE REGULATION PROTEIN 2"/>
    <property type="match status" value="1"/>
</dbReference>
<feature type="domain" description="Ppx/GppA phosphatase N-terminal" evidence="2">
    <location>
        <begin position="19"/>
        <end position="298"/>
    </location>
</feature>
<dbReference type="Gene3D" id="3.30.420.40">
    <property type="match status" value="1"/>
</dbReference>
<keyword evidence="4" id="KW-1185">Reference proteome</keyword>